<reference evidence="2" key="1">
    <citation type="submission" date="2021-04" db="EMBL/GenBank/DDBJ databases">
        <title>novel species isolated from subtropical streams in China.</title>
        <authorList>
            <person name="Lu H."/>
        </authorList>
    </citation>
    <scope>NUCLEOTIDE SEQUENCE</scope>
    <source>
        <strain evidence="2">FT137W</strain>
    </source>
</reference>
<dbReference type="PANTHER" id="PTHR43316">
    <property type="entry name" value="HYDROLASE, HALOACID DELAHOGENASE-RELATED"/>
    <property type="match status" value="1"/>
</dbReference>
<dbReference type="Pfam" id="PF00702">
    <property type="entry name" value="Hydrolase"/>
    <property type="match status" value="1"/>
</dbReference>
<dbReference type="NCBIfam" id="TIGR01549">
    <property type="entry name" value="HAD-SF-IA-v1"/>
    <property type="match status" value="1"/>
</dbReference>
<dbReference type="SUPFAM" id="SSF56784">
    <property type="entry name" value="HAD-like"/>
    <property type="match status" value="1"/>
</dbReference>
<dbReference type="InterPro" id="IPR023214">
    <property type="entry name" value="HAD_sf"/>
</dbReference>
<dbReference type="InterPro" id="IPR036412">
    <property type="entry name" value="HAD-like_sf"/>
</dbReference>
<gene>
    <name evidence="2" type="ORF">KDM90_07910</name>
</gene>
<dbReference type="Proteomes" id="UP000678545">
    <property type="component" value="Unassembled WGS sequence"/>
</dbReference>
<keyword evidence="1 2" id="KW-0378">Hydrolase</keyword>
<dbReference type="PANTHER" id="PTHR43316:SF3">
    <property type="entry name" value="HALOACID DEHALOGENASE, TYPE II (AFU_ORTHOLOGUE AFUA_2G07750)-RELATED"/>
    <property type="match status" value="1"/>
</dbReference>
<dbReference type="EMBL" id="JAGSPJ010000003">
    <property type="protein sequence ID" value="MBR7799919.1"/>
    <property type="molecule type" value="Genomic_DNA"/>
</dbReference>
<comment type="caution">
    <text evidence="2">The sequence shown here is derived from an EMBL/GenBank/DDBJ whole genome shotgun (WGS) entry which is preliminary data.</text>
</comment>
<dbReference type="SFLD" id="SFLDS00003">
    <property type="entry name" value="Haloacid_Dehalogenase"/>
    <property type="match status" value="1"/>
</dbReference>
<sequence length="233" mass="26254">MTIKALIFDLDDTLWPVAPLIQNAERVLHSWMGEQSRSIVERYTIEKLRERRLALATTNPRFAYDLWALRHTLLQQVFAEFEFAGKFAQELADEGMQVFANARNQVNFFPDVLPALERLKHEFILGSISNGFADVKAIGLSNYFSVSLAAHTFGCAKPDPEIFRAMLGHLNLAPTEVMYIGDDLLLDVGGAKGVGMVGALVDRYDKHKTNNAHQVFQPDLIVKDLQELLHELT</sequence>
<dbReference type="Gene3D" id="1.20.120.1600">
    <property type="match status" value="1"/>
</dbReference>
<dbReference type="InterPro" id="IPR006439">
    <property type="entry name" value="HAD-SF_hydro_IA"/>
</dbReference>
<name>A0A941E3G2_9BURK</name>
<accession>A0A941E3G2</accession>
<evidence type="ECO:0000313" key="2">
    <source>
        <dbReference type="EMBL" id="MBR7799919.1"/>
    </source>
</evidence>
<keyword evidence="3" id="KW-1185">Reference proteome</keyword>
<dbReference type="Gene3D" id="3.40.50.1000">
    <property type="entry name" value="HAD superfamily/HAD-like"/>
    <property type="match status" value="1"/>
</dbReference>
<dbReference type="GO" id="GO:0016787">
    <property type="term" value="F:hydrolase activity"/>
    <property type="evidence" value="ECO:0007669"/>
    <property type="project" value="UniProtKB-KW"/>
</dbReference>
<dbReference type="InterPro" id="IPR051540">
    <property type="entry name" value="S-2-haloacid_dehalogenase"/>
</dbReference>
<dbReference type="RefSeq" id="WP_212675078.1">
    <property type="nucleotide sequence ID" value="NZ_JAGSPJ010000003.1"/>
</dbReference>
<dbReference type="SFLD" id="SFLDG01129">
    <property type="entry name" value="C1.5:_HAD__Beta-PGM__Phosphata"/>
    <property type="match status" value="1"/>
</dbReference>
<protein>
    <submittedName>
        <fullName evidence="2">HAD family hydrolase</fullName>
    </submittedName>
</protein>
<proteinExistence type="predicted"/>
<evidence type="ECO:0000256" key="1">
    <source>
        <dbReference type="ARBA" id="ARBA00022801"/>
    </source>
</evidence>
<evidence type="ECO:0000313" key="3">
    <source>
        <dbReference type="Proteomes" id="UP000678545"/>
    </source>
</evidence>
<organism evidence="2 3">
    <name type="scientific">Undibacterium fentianense</name>
    <dbReference type="NCBI Taxonomy" id="2828728"/>
    <lineage>
        <taxon>Bacteria</taxon>
        <taxon>Pseudomonadati</taxon>
        <taxon>Pseudomonadota</taxon>
        <taxon>Betaproteobacteria</taxon>
        <taxon>Burkholderiales</taxon>
        <taxon>Oxalobacteraceae</taxon>
        <taxon>Undibacterium</taxon>
    </lineage>
</organism>
<dbReference type="AlphaFoldDB" id="A0A941E3G2"/>